<accession>A0A4Z0MCW4</accession>
<comment type="caution">
    <text evidence="2">The sequence shown here is derived from an EMBL/GenBank/DDBJ whole genome shotgun (WGS) entry which is preliminary data.</text>
</comment>
<dbReference type="AlphaFoldDB" id="A0A4Z0MCW4"/>
<organism evidence="2 3">
    <name type="scientific">Hymenobacter wooponensis</name>
    <dbReference type="NCBI Taxonomy" id="1525360"/>
    <lineage>
        <taxon>Bacteria</taxon>
        <taxon>Pseudomonadati</taxon>
        <taxon>Bacteroidota</taxon>
        <taxon>Cytophagia</taxon>
        <taxon>Cytophagales</taxon>
        <taxon>Hymenobacteraceae</taxon>
        <taxon>Hymenobacter</taxon>
    </lineage>
</organism>
<reference evidence="2 3" key="1">
    <citation type="submission" date="2019-04" db="EMBL/GenBank/DDBJ databases">
        <authorList>
            <person name="Feng G."/>
            <person name="Zhang J."/>
            <person name="Zhu H."/>
        </authorList>
    </citation>
    <scope>NUCLEOTIDE SEQUENCE [LARGE SCALE GENOMIC DNA]</scope>
    <source>
        <strain evidence="2 3">JCM 19491</strain>
    </source>
</reference>
<keyword evidence="1" id="KW-0472">Membrane</keyword>
<dbReference type="Proteomes" id="UP000298284">
    <property type="component" value="Unassembled WGS sequence"/>
</dbReference>
<proteinExistence type="predicted"/>
<dbReference type="OrthoDB" id="9813518at2"/>
<keyword evidence="1" id="KW-0812">Transmembrane</keyword>
<feature type="transmembrane region" description="Helical" evidence="1">
    <location>
        <begin position="45"/>
        <end position="66"/>
    </location>
</feature>
<evidence type="ECO:0000313" key="2">
    <source>
        <dbReference type="EMBL" id="TGD77168.1"/>
    </source>
</evidence>
<evidence type="ECO:0008006" key="4">
    <source>
        <dbReference type="Google" id="ProtNLM"/>
    </source>
</evidence>
<protein>
    <recommendedName>
        <fullName evidence="4">Two pore domain potassium channel family protein</fullName>
    </recommendedName>
</protein>
<dbReference type="RefSeq" id="WP_135533054.1">
    <property type="nucleotide sequence ID" value="NZ_SRKZ01000010.1"/>
</dbReference>
<gene>
    <name evidence="2" type="ORF">EU557_24360</name>
</gene>
<sequence>MYTLDSKAQPSEFGCVHYTMSWGVATLPTVGYADLILLTSADKELSGLLAILGLFGMCSGLLLSVFSKQQQEEQTTE</sequence>
<evidence type="ECO:0000256" key="1">
    <source>
        <dbReference type="SAM" id="Phobius"/>
    </source>
</evidence>
<dbReference type="SUPFAM" id="SSF81324">
    <property type="entry name" value="Voltage-gated potassium channels"/>
    <property type="match status" value="1"/>
</dbReference>
<dbReference type="Gene3D" id="1.10.287.70">
    <property type="match status" value="1"/>
</dbReference>
<evidence type="ECO:0000313" key="3">
    <source>
        <dbReference type="Proteomes" id="UP000298284"/>
    </source>
</evidence>
<dbReference type="EMBL" id="SRKZ01000010">
    <property type="protein sequence ID" value="TGD77168.1"/>
    <property type="molecule type" value="Genomic_DNA"/>
</dbReference>
<keyword evidence="1" id="KW-1133">Transmembrane helix</keyword>
<name>A0A4Z0MCW4_9BACT</name>
<keyword evidence="3" id="KW-1185">Reference proteome</keyword>